<evidence type="ECO:0000259" key="2">
    <source>
        <dbReference type="Pfam" id="PF14613"/>
    </source>
</evidence>
<feature type="domain" description="HAM1-like N-terminal" evidence="3">
    <location>
        <begin position="212"/>
        <end position="506"/>
    </location>
</feature>
<evidence type="ECO:0000256" key="1">
    <source>
        <dbReference type="SAM" id="MobiDB-lite"/>
    </source>
</evidence>
<protein>
    <submittedName>
        <fullName evidence="4">Uncharacterized protein</fullName>
    </submittedName>
</protein>
<gene>
    <name evidence="4" type="ORF">QCA50_014680</name>
</gene>
<dbReference type="EMBL" id="JASBNA010000037">
    <property type="protein sequence ID" value="KAK7682094.1"/>
    <property type="molecule type" value="Genomic_DNA"/>
</dbReference>
<proteinExistence type="predicted"/>
<feature type="domain" description="HAM1-like C-terminal" evidence="2">
    <location>
        <begin position="566"/>
        <end position="692"/>
    </location>
</feature>
<dbReference type="PANTHER" id="PTHR31138">
    <property type="entry name" value="CHROMOSOME 19, WHOLE GENOME SHOTGUN SEQUENCE"/>
    <property type="match status" value="1"/>
</dbReference>
<evidence type="ECO:0000259" key="3">
    <source>
        <dbReference type="Pfam" id="PF19343"/>
    </source>
</evidence>
<keyword evidence="5" id="KW-1185">Reference proteome</keyword>
<evidence type="ECO:0000313" key="5">
    <source>
        <dbReference type="Proteomes" id="UP001385951"/>
    </source>
</evidence>
<name>A0AAW0FR98_9APHY</name>
<accession>A0AAW0FR98</accession>
<sequence length="770" mass="84546">MDKASSILAAFNAGKLPSQHQTNLFIDWLLGSALTQVEPSSEGGELSAQGKILVQDVRDLLNAYKLVGEHKNNDDLIQEALWHLGQADIPDTSIKGDVSTEQASKDARALARALKTVLNIVWTNLSTESGSVFHDFASFMRLALADAADFVSKSAGSAAGSLRELDSEIEEEPMDTAKVAGSKAIGAGQVVAATSEELANRTSNRLEEAFQKICDRAQDNEDYHAAVSTIFDILDKWIQKSLDAAGDVNTDTSLESFIDDPTKEQHLMKSIRALRKFIERLADGKSLDDLFGALRVCGVDIQQDQHLRDLFNELLSHLRRSVDERGYVRSEEAQKTREDLKAKWKTLGDADTTEGQKWRDDWSKLNTQWEEFHKAFEGGQDSKRIAKAQSKLGNDIEESLITAAGAGAQAAADNFPWMWQDLFSAYIPRLLSLVKDIPIPRTEYKDNDVEFVLENLDISTFSLLPGHAYIRNITDIDIQAPSAGKTQSTVGSLTRIYVQGMQLALRENTTVGPAEFTGLLEFTLPPQGIDVDTVVRVIPNSATGLKEREERKGFLEIQKVDVKVSDDIDVQIKQSNHNIISTVFRPVIISRFKETLQTLLAENIRGALEWSDAFAWDVGNRAEVFADAGLPRGPSLVAGFWSELGHLQKGDTGLFKGWKATGTGIIKEEGNEKDGAKFAMGTEPQVLSGEKRGPKGMFSEPLAEKMGANADAEGLAESAKDQVKGVAEQAKQTVRDGVQKVKSFKQAVEEKSEGEKRSPGWKSSAFDVST</sequence>
<dbReference type="AlphaFoldDB" id="A0AAW0FR98"/>
<feature type="domain" description="HAM1-like N-terminal" evidence="3">
    <location>
        <begin position="7"/>
        <end position="196"/>
    </location>
</feature>
<comment type="caution">
    <text evidence="4">The sequence shown here is derived from an EMBL/GenBank/DDBJ whole genome shotgun (WGS) entry which is preliminary data.</text>
</comment>
<evidence type="ECO:0000313" key="4">
    <source>
        <dbReference type="EMBL" id="KAK7682094.1"/>
    </source>
</evidence>
<dbReference type="InterPro" id="IPR045967">
    <property type="entry name" value="HAM1-like_N"/>
</dbReference>
<dbReference type="InterPro" id="IPR027842">
    <property type="entry name" value="HAM1-like_C"/>
</dbReference>
<dbReference type="Proteomes" id="UP001385951">
    <property type="component" value="Unassembled WGS sequence"/>
</dbReference>
<reference evidence="4 5" key="1">
    <citation type="submission" date="2022-09" db="EMBL/GenBank/DDBJ databases">
        <authorList>
            <person name="Palmer J.M."/>
        </authorList>
    </citation>
    <scope>NUCLEOTIDE SEQUENCE [LARGE SCALE GENOMIC DNA]</scope>
    <source>
        <strain evidence="4 5">DSM 7382</strain>
    </source>
</reference>
<feature type="region of interest" description="Disordered" evidence="1">
    <location>
        <begin position="748"/>
        <end position="770"/>
    </location>
</feature>
<dbReference type="Pfam" id="PF14613">
    <property type="entry name" value="HAM1_C"/>
    <property type="match status" value="1"/>
</dbReference>
<organism evidence="4 5">
    <name type="scientific">Cerrena zonata</name>
    <dbReference type="NCBI Taxonomy" id="2478898"/>
    <lineage>
        <taxon>Eukaryota</taxon>
        <taxon>Fungi</taxon>
        <taxon>Dikarya</taxon>
        <taxon>Basidiomycota</taxon>
        <taxon>Agaricomycotina</taxon>
        <taxon>Agaricomycetes</taxon>
        <taxon>Polyporales</taxon>
        <taxon>Cerrenaceae</taxon>
        <taxon>Cerrena</taxon>
    </lineage>
</organism>
<feature type="compositionally biased region" description="Basic and acidic residues" evidence="1">
    <location>
        <begin position="748"/>
        <end position="758"/>
    </location>
</feature>
<dbReference type="PANTHER" id="PTHR31138:SF1">
    <property type="entry name" value="PDZ DOMAIN-CONTAINING PROTEIN"/>
    <property type="match status" value="1"/>
</dbReference>
<dbReference type="Pfam" id="PF19343">
    <property type="entry name" value="HAM1_N"/>
    <property type="match status" value="2"/>
</dbReference>